<sequence>MPSASREAAFAHAVAAAGVVHAVSRACRDGQLGSCGCSSELRPDNLRRDWIWGGCGDNVAYGYRFTEGFVDVREREQNHPRASPAQGRKLMNLHNNEAGRRVRTCASMRYSFLSCSSCPQAAQKDSFLLCLSSVIVFSVTD</sequence>
<dbReference type="OMA" id="YEYKERS"/>
<dbReference type="GO" id="GO:0005109">
    <property type="term" value="F:frizzled binding"/>
    <property type="evidence" value="ECO:0007669"/>
    <property type="project" value="TreeGrafter"/>
</dbReference>
<evidence type="ECO:0000313" key="11">
    <source>
        <dbReference type="EMBL" id="KAH9382130.1"/>
    </source>
</evidence>
<protein>
    <recommendedName>
        <fullName evidence="10">Protein Wnt</fullName>
    </recommendedName>
</protein>
<dbReference type="EMBL" id="JABSTR010000011">
    <property type="protein sequence ID" value="KAH9382130.1"/>
    <property type="molecule type" value="Genomic_DNA"/>
</dbReference>
<keyword evidence="4" id="KW-0964">Secreted</keyword>
<evidence type="ECO:0000256" key="4">
    <source>
        <dbReference type="ARBA" id="ARBA00022525"/>
    </source>
</evidence>
<evidence type="ECO:0000256" key="9">
    <source>
        <dbReference type="ARBA" id="ARBA00023288"/>
    </source>
</evidence>
<dbReference type="PRINTS" id="PR01349">
    <property type="entry name" value="WNTPROTEIN"/>
</dbReference>
<comment type="subcellular location">
    <subcellularLocation>
        <location evidence="1 10">Secreted</location>
        <location evidence="1 10">Extracellular space</location>
        <location evidence="1 10">Extracellular matrix</location>
    </subcellularLocation>
</comment>
<keyword evidence="5" id="KW-0272">Extracellular matrix</keyword>
<organism evidence="11 12">
    <name type="scientific">Haemaphysalis longicornis</name>
    <name type="common">Bush tick</name>
    <dbReference type="NCBI Taxonomy" id="44386"/>
    <lineage>
        <taxon>Eukaryota</taxon>
        <taxon>Metazoa</taxon>
        <taxon>Ecdysozoa</taxon>
        <taxon>Arthropoda</taxon>
        <taxon>Chelicerata</taxon>
        <taxon>Arachnida</taxon>
        <taxon>Acari</taxon>
        <taxon>Parasitiformes</taxon>
        <taxon>Ixodida</taxon>
        <taxon>Ixodoidea</taxon>
        <taxon>Ixodidae</taxon>
        <taxon>Haemaphysalinae</taxon>
        <taxon>Haemaphysalis</taxon>
    </lineage>
</organism>
<evidence type="ECO:0000256" key="6">
    <source>
        <dbReference type="ARBA" id="ARBA00022687"/>
    </source>
</evidence>
<keyword evidence="3 10" id="KW-0217">Developmental protein</keyword>
<evidence type="ECO:0000256" key="10">
    <source>
        <dbReference type="RuleBase" id="RU003500"/>
    </source>
</evidence>
<comment type="caution">
    <text evidence="11">The sequence shown here is derived from an EMBL/GenBank/DDBJ whole genome shotgun (WGS) entry which is preliminary data.</text>
</comment>
<dbReference type="Proteomes" id="UP000821853">
    <property type="component" value="Chromosome 9"/>
</dbReference>
<dbReference type="OrthoDB" id="5945655at2759"/>
<evidence type="ECO:0000256" key="7">
    <source>
        <dbReference type="ARBA" id="ARBA00023157"/>
    </source>
</evidence>
<evidence type="ECO:0000256" key="3">
    <source>
        <dbReference type="ARBA" id="ARBA00022473"/>
    </source>
</evidence>
<evidence type="ECO:0000313" key="12">
    <source>
        <dbReference type="Proteomes" id="UP000821853"/>
    </source>
</evidence>
<dbReference type="InterPro" id="IPR005817">
    <property type="entry name" value="Wnt"/>
</dbReference>
<dbReference type="GO" id="GO:0005125">
    <property type="term" value="F:cytokine activity"/>
    <property type="evidence" value="ECO:0007669"/>
    <property type="project" value="TreeGrafter"/>
</dbReference>
<comment type="similarity">
    <text evidence="2 10">Belongs to the Wnt family.</text>
</comment>
<dbReference type="Pfam" id="PF00110">
    <property type="entry name" value="wnt"/>
    <property type="match status" value="1"/>
</dbReference>
<keyword evidence="12" id="KW-1185">Reference proteome</keyword>
<evidence type="ECO:0000256" key="5">
    <source>
        <dbReference type="ARBA" id="ARBA00022530"/>
    </source>
</evidence>
<proteinExistence type="inferred from homology"/>
<keyword evidence="9" id="KW-0449">Lipoprotein</keyword>
<dbReference type="PANTHER" id="PTHR12027">
    <property type="entry name" value="WNT RELATED"/>
    <property type="match status" value="1"/>
</dbReference>
<keyword evidence="8" id="KW-0325">Glycoprotein</keyword>
<dbReference type="SMART" id="SM00097">
    <property type="entry name" value="WNT1"/>
    <property type="match status" value="1"/>
</dbReference>
<evidence type="ECO:0000256" key="2">
    <source>
        <dbReference type="ARBA" id="ARBA00005683"/>
    </source>
</evidence>
<dbReference type="GO" id="GO:0005615">
    <property type="term" value="C:extracellular space"/>
    <property type="evidence" value="ECO:0007669"/>
    <property type="project" value="TreeGrafter"/>
</dbReference>
<dbReference type="AlphaFoldDB" id="A0A9J6H2Y5"/>
<evidence type="ECO:0000256" key="1">
    <source>
        <dbReference type="ARBA" id="ARBA00004498"/>
    </source>
</evidence>
<reference evidence="11 12" key="1">
    <citation type="journal article" date="2020" name="Cell">
        <title>Large-Scale Comparative Analyses of Tick Genomes Elucidate Their Genetic Diversity and Vector Capacities.</title>
        <authorList>
            <consortium name="Tick Genome and Microbiome Consortium (TIGMIC)"/>
            <person name="Jia N."/>
            <person name="Wang J."/>
            <person name="Shi W."/>
            <person name="Du L."/>
            <person name="Sun Y."/>
            <person name="Zhan W."/>
            <person name="Jiang J.F."/>
            <person name="Wang Q."/>
            <person name="Zhang B."/>
            <person name="Ji P."/>
            <person name="Bell-Sakyi L."/>
            <person name="Cui X.M."/>
            <person name="Yuan T.T."/>
            <person name="Jiang B.G."/>
            <person name="Yang W.F."/>
            <person name="Lam T.T."/>
            <person name="Chang Q.C."/>
            <person name="Ding S.J."/>
            <person name="Wang X.J."/>
            <person name="Zhu J.G."/>
            <person name="Ruan X.D."/>
            <person name="Zhao L."/>
            <person name="Wei J.T."/>
            <person name="Ye R.Z."/>
            <person name="Que T.C."/>
            <person name="Du C.H."/>
            <person name="Zhou Y.H."/>
            <person name="Cheng J.X."/>
            <person name="Dai P.F."/>
            <person name="Guo W.B."/>
            <person name="Han X.H."/>
            <person name="Huang E.J."/>
            <person name="Li L.F."/>
            <person name="Wei W."/>
            <person name="Gao Y.C."/>
            <person name="Liu J.Z."/>
            <person name="Shao H.Z."/>
            <person name="Wang X."/>
            <person name="Wang C.C."/>
            <person name="Yang T.C."/>
            <person name="Huo Q.B."/>
            <person name="Li W."/>
            <person name="Chen H.Y."/>
            <person name="Chen S.E."/>
            <person name="Zhou L.G."/>
            <person name="Ni X.B."/>
            <person name="Tian J.H."/>
            <person name="Sheng Y."/>
            <person name="Liu T."/>
            <person name="Pan Y.S."/>
            <person name="Xia L.Y."/>
            <person name="Li J."/>
            <person name="Zhao F."/>
            <person name="Cao W.C."/>
        </authorList>
    </citation>
    <scope>NUCLEOTIDE SEQUENCE [LARGE SCALE GENOMIC DNA]</scope>
    <source>
        <strain evidence="11">HaeL-2018</strain>
    </source>
</reference>
<dbReference type="GO" id="GO:0045165">
    <property type="term" value="P:cell fate commitment"/>
    <property type="evidence" value="ECO:0007669"/>
    <property type="project" value="TreeGrafter"/>
</dbReference>
<evidence type="ECO:0000256" key="8">
    <source>
        <dbReference type="ARBA" id="ARBA00023180"/>
    </source>
</evidence>
<comment type="function">
    <text evidence="10">Ligand for members of the frizzled family of seven transmembrane receptors.</text>
</comment>
<gene>
    <name evidence="11" type="ORF">HPB48_008630</name>
</gene>
<keyword evidence="6 10" id="KW-0879">Wnt signaling pathway</keyword>
<accession>A0A9J6H2Y5</accession>
<name>A0A9J6H2Y5_HAELO</name>
<keyword evidence="7" id="KW-1015">Disulfide bond</keyword>
<dbReference type="GO" id="GO:0060070">
    <property type="term" value="P:canonical Wnt signaling pathway"/>
    <property type="evidence" value="ECO:0007669"/>
    <property type="project" value="TreeGrafter"/>
</dbReference>
<dbReference type="VEuPathDB" id="VectorBase:HLOH_046352"/>
<dbReference type="PANTHER" id="PTHR12027:SF77">
    <property type="entry name" value="PROTEIN WNT-5"/>
    <property type="match status" value="1"/>
</dbReference>
<dbReference type="GO" id="GO:0030182">
    <property type="term" value="P:neuron differentiation"/>
    <property type="evidence" value="ECO:0007669"/>
    <property type="project" value="TreeGrafter"/>
</dbReference>